<dbReference type="EMBL" id="JAHYBX010000003">
    <property type="protein sequence ID" value="MCA1856553.1"/>
    <property type="molecule type" value="Genomic_DNA"/>
</dbReference>
<evidence type="ECO:0000313" key="3">
    <source>
        <dbReference type="Proteomes" id="UP001198602"/>
    </source>
</evidence>
<sequence>MPTWCSAALLLAACLLAACKERESPTQSMERKLRTHAACRQPAGEDVIYTTAAGFRFAVPAWTDVSAFETTYNARCEVESMILDFAWIDGRLLPIPHEPKDRSRAGIAWPERYDTLRLALSFRPPAMDAAPYRPYTCAAKTPVHHYPELGLRMCPQWAQAKPEAPVLAFWPRFEIVDDSEYVTSFSCGDRDFVGHPVAQLPDVEVAYSCRGYWRWRPGAHAMFDFGPGKVLRKSASVMRAARATLDGWIVTAPAPAQGRSHGG</sequence>
<name>A0ABS7YA45_9BURK</name>
<evidence type="ECO:0008006" key="4">
    <source>
        <dbReference type="Google" id="ProtNLM"/>
    </source>
</evidence>
<feature type="signal peptide" evidence="1">
    <location>
        <begin position="1"/>
        <end position="17"/>
    </location>
</feature>
<organism evidence="2 3">
    <name type="scientific">Massilia hydrophila</name>
    <dbReference type="NCBI Taxonomy" id="3044279"/>
    <lineage>
        <taxon>Bacteria</taxon>
        <taxon>Pseudomonadati</taxon>
        <taxon>Pseudomonadota</taxon>
        <taxon>Betaproteobacteria</taxon>
        <taxon>Burkholderiales</taxon>
        <taxon>Oxalobacteraceae</taxon>
        <taxon>Telluria group</taxon>
        <taxon>Massilia</taxon>
    </lineage>
</organism>
<reference evidence="2 3" key="1">
    <citation type="submission" date="2021-07" db="EMBL/GenBank/DDBJ databases">
        <title>Characterization of Violacein-producing bacteria and related species.</title>
        <authorList>
            <person name="Wilson H.S."/>
            <person name="De Leon M.E."/>
        </authorList>
    </citation>
    <scope>NUCLEOTIDE SEQUENCE [LARGE SCALE GENOMIC DNA]</scope>
    <source>
        <strain evidence="2 3">HSC-2F05</strain>
    </source>
</reference>
<comment type="caution">
    <text evidence="2">The sequence shown here is derived from an EMBL/GenBank/DDBJ whole genome shotgun (WGS) entry which is preliminary data.</text>
</comment>
<proteinExistence type="predicted"/>
<protein>
    <recommendedName>
        <fullName evidence="4">Lipoprotein</fullName>
    </recommendedName>
</protein>
<gene>
    <name evidence="2" type="ORF">LE190_11565</name>
</gene>
<feature type="chain" id="PRO_5045050562" description="Lipoprotein" evidence="1">
    <location>
        <begin position="18"/>
        <end position="263"/>
    </location>
</feature>
<evidence type="ECO:0000313" key="2">
    <source>
        <dbReference type="EMBL" id="MCA1856553.1"/>
    </source>
</evidence>
<keyword evidence="3" id="KW-1185">Reference proteome</keyword>
<keyword evidence="1" id="KW-0732">Signal</keyword>
<accession>A0ABS7YA45</accession>
<evidence type="ECO:0000256" key="1">
    <source>
        <dbReference type="SAM" id="SignalP"/>
    </source>
</evidence>
<dbReference type="RefSeq" id="WP_225238824.1">
    <property type="nucleotide sequence ID" value="NZ_JAHYBX010000003.1"/>
</dbReference>
<dbReference type="Proteomes" id="UP001198602">
    <property type="component" value="Unassembled WGS sequence"/>
</dbReference>